<name>A0A0A0JIW3_9MICO</name>
<dbReference type="RefSeq" id="WP_035905895.1">
    <property type="nucleotide sequence ID" value="NZ_AVPK01000007.1"/>
</dbReference>
<proteinExistence type="predicted"/>
<evidence type="ECO:0000313" key="2">
    <source>
        <dbReference type="Proteomes" id="UP000030011"/>
    </source>
</evidence>
<dbReference type="eggNOG" id="ENOG5033JPI">
    <property type="taxonomic scope" value="Bacteria"/>
</dbReference>
<accession>A0A0A0JIW3</accession>
<organism evidence="1 2">
    <name type="scientific">Knoellia subterranea KCTC 19937</name>
    <dbReference type="NCBI Taxonomy" id="1385521"/>
    <lineage>
        <taxon>Bacteria</taxon>
        <taxon>Bacillati</taxon>
        <taxon>Actinomycetota</taxon>
        <taxon>Actinomycetes</taxon>
        <taxon>Micrococcales</taxon>
        <taxon>Intrasporangiaceae</taxon>
        <taxon>Knoellia</taxon>
    </lineage>
</organism>
<protein>
    <submittedName>
        <fullName evidence="1">Uncharacterized protein</fullName>
    </submittedName>
</protein>
<keyword evidence="2" id="KW-1185">Reference proteome</keyword>
<dbReference type="STRING" id="1385521.N803_16410"/>
<dbReference type="Pfam" id="PF21853">
    <property type="entry name" value="DUF6912"/>
    <property type="match status" value="1"/>
</dbReference>
<sequence>MPLVRVFVPLDREGLAALRRSGELGPAPVAAHAAVAAAARPTIGNDEEEREYAAWSAAADDAASVVAQGDRRVVASADVDAAVVTRADEEGTAVEVGSAVPLPRIASFHVDEEPGSGIEDLLWYDITELDDVIALAHPTA</sequence>
<dbReference type="EMBL" id="AVPK01000007">
    <property type="protein sequence ID" value="KGN36998.1"/>
    <property type="molecule type" value="Genomic_DNA"/>
</dbReference>
<dbReference type="OrthoDB" id="4866617at2"/>
<evidence type="ECO:0000313" key="1">
    <source>
        <dbReference type="EMBL" id="KGN36998.1"/>
    </source>
</evidence>
<comment type="caution">
    <text evidence="1">The sequence shown here is derived from an EMBL/GenBank/DDBJ whole genome shotgun (WGS) entry which is preliminary data.</text>
</comment>
<dbReference type="AlphaFoldDB" id="A0A0A0JIW3"/>
<reference evidence="1 2" key="1">
    <citation type="submission" date="2013-08" db="EMBL/GenBank/DDBJ databases">
        <title>The genome sequence of Knoellia subterranea.</title>
        <authorList>
            <person name="Zhu W."/>
            <person name="Wang G."/>
        </authorList>
    </citation>
    <scope>NUCLEOTIDE SEQUENCE [LARGE SCALE GENOMIC DNA]</scope>
    <source>
        <strain evidence="1 2">KCTC 19937</strain>
    </source>
</reference>
<dbReference type="InterPro" id="IPR054206">
    <property type="entry name" value="DUF6912"/>
</dbReference>
<dbReference type="Proteomes" id="UP000030011">
    <property type="component" value="Unassembled WGS sequence"/>
</dbReference>
<gene>
    <name evidence="1" type="ORF">N803_16410</name>
</gene>